<evidence type="ECO:0000256" key="4">
    <source>
        <dbReference type="ARBA" id="ARBA00022857"/>
    </source>
</evidence>
<dbReference type="PANTHER" id="PTHR43303:SF4">
    <property type="entry name" value="NADPH DEHYDROGENASE C23G7.10C-RELATED"/>
    <property type="match status" value="1"/>
</dbReference>
<protein>
    <submittedName>
        <fullName evidence="7">NADPH dehydrogenase</fullName>
        <ecNumber evidence="7">1.6.99.1</ecNumber>
    </submittedName>
</protein>
<dbReference type="Pfam" id="PF00724">
    <property type="entry name" value="Oxidored_FMN"/>
    <property type="match status" value="1"/>
</dbReference>
<gene>
    <name evidence="7" type="primary">namA</name>
    <name evidence="7" type="ORF">BRSU_0984</name>
</gene>
<dbReference type="PANTHER" id="PTHR43303">
    <property type="entry name" value="NADPH DEHYDROGENASE C23G7.10C-RELATED"/>
    <property type="match status" value="1"/>
</dbReference>
<dbReference type="EC" id="1.6.99.1" evidence="7"/>
<evidence type="ECO:0000256" key="2">
    <source>
        <dbReference type="ARBA" id="ARBA00022630"/>
    </source>
</evidence>
<dbReference type="InterPro" id="IPR013785">
    <property type="entry name" value="Aldolase_TIM"/>
</dbReference>
<dbReference type="InterPro" id="IPR044152">
    <property type="entry name" value="YqjM-like"/>
</dbReference>
<dbReference type="RefSeq" id="WP_048594162.1">
    <property type="nucleotide sequence ID" value="NZ_CVLB01000001.1"/>
</dbReference>
<evidence type="ECO:0000313" key="8">
    <source>
        <dbReference type="Proteomes" id="UP000043763"/>
    </source>
</evidence>
<reference evidence="8" key="1">
    <citation type="submission" date="2015-04" db="EMBL/GenBank/DDBJ databases">
        <authorList>
            <person name="Mushtaq Mamoona"/>
        </authorList>
    </citation>
    <scope>NUCLEOTIDE SEQUENCE [LARGE SCALE GENOMIC DNA]</scope>
    <source>
        <strain evidence="8">AN4859/03</strain>
    </source>
</reference>
<dbReference type="CDD" id="cd02932">
    <property type="entry name" value="OYE_YqiM_FMN"/>
    <property type="match status" value="1"/>
</dbReference>
<comment type="cofactor">
    <cofactor evidence="1">
        <name>FMN</name>
        <dbReference type="ChEBI" id="CHEBI:58210"/>
    </cofactor>
</comment>
<dbReference type="Gene3D" id="3.20.20.70">
    <property type="entry name" value="Aldolase class I"/>
    <property type="match status" value="1"/>
</dbReference>
<evidence type="ECO:0000256" key="3">
    <source>
        <dbReference type="ARBA" id="ARBA00022643"/>
    </source>
</evidence>
<sequence>MKQEKSNLFTPLKIGNLEIKNRVVMPPMCMYSADDGYVNDWYIQHYATRAIGGTGLVIVEATGVLPYVSSITDNDLGIWDDKYIDGLSKLVNAIKSNGAAAGIQINHAGRKCESAKVDKIYAPTAEAFSDKYRTPVEMTKDDINEVVDAFVKAFVRAKKAGFDMIEVHAAHGYLISTFLSPLSNKRTDEYGKNRAKILEEILRKGKEAVGKDYPIQIRISSYDWREGGNTVKDFADMLKPLEAEGLFDSINVSTGAVTADGKIIPYEGYQIPFCRELKQYMKVPCIGGGLIYDPKMANMMVRNGAADAIYIGRELLRNPYWALQAARTLGIDVPFPKQYEQAKR</sequence>
<evidence type="ECO:0000259" key="6">
    <source>
        <dbReference type="Pfam" id="PF00724"/>
    </source>
</evidence>
<keyword evidence="8" id="KW-1185">Reference proteome</keyword>
<evidence type="ECO:0000256" key="1">
    <source>
        <dbReference type="ARBA" id="ARBA00001917"/>
    </source>
</evidence>
<organism evidence="7 8">
    <name type="scientific">Brachyspira suanatina</name>
    <dbReference type="NCBI Taxonomy" id="381802"/>
    <lineage>
        <taxon>Bacteria</taxon>
        <taxon>Pseudomonadati</taxon>
        <taxon>Spirochaetota</taxon>
        <taxon>Spirochaetia</taxon>
        <taxon>Brachyspirales</taxon>
        <taxon>Brachyspiraceae</taxon>
        <taxon>Brachyspira</taxon>
    </lineage>
</organism>
<dbReference type="SUPFAM" id="SSF51395">
    <property type="entry name" value="FMN-linked oxidoreductases"/>
    <property type="match status" value="1"/>
</dbReference>
<dbReference type="GO" id="GO:0003959">
    <property type="term" value="F:NADPH dehydrogenase activity"/>
    <property type="evidence" value="ECO:0007669"/>
    <property type="project" value="UniProtKB-EC"/>
</dbReference>
<proteinExistence type="predicted"/>
<evidence type="ECO:0000313" key="7">
    <source>
        <dbReference type="EMBL" id="CRF32724.1"/>
    </source>
</evidence>
<dbReference type="Proteomes" id="UP000043763">
    <property type="component" value="Unassembled WGS sequence"/>
</dbReference>
<dbReference type="GO" id="GO:0010181">
    <property type="term" value="F:FMN binding"/>
    <property type="evidence" value="ECO:0007669"/>
    <property type="project" value="InterPro"/>
</dbReference>
<keyword evidence="4" id="KW-0521">NADP</keyword>
<evidence type="ECO:0000256" key="5">
    <source>
        <dbReference type="ARBA" id="ARBA00023002"/>
    </source>
</evidence>
<dbReference type="InterPro" id="IPR001155">
    <property type="entry name" value="OxRdtase_FMN_N"/>
</dbReference>
<name>A0A0G4K5Z5_9SPIR</name>
<dbReference type="GO" id="GO:0050661">
    <property type="term" value="F:NADP binding"/>
    <property type="evidence" value="ECO:0007669"/>
    <property type="project" value="InterPro"/>
</dbReference>
<dbReference type="OrthoDB" id="9772736at2"/>
<keyword evidence="3" id="KW-0288">FMN</keyword>
<accession>A0A0G4K5Z5</accession>
<feature type="domain" description="NADH:flavin oxidoreductase/NADH oxidase N-terminal" evidence="6">
    <location>
        <begin position="7"/>
        <end position="327"/>
    </location>
</feature>
<keyword evidence="2" id="KW-0285">Flavoprotein</keyword>
<dbReference type="AlphaFoldDB" id="A0A0G4K5Z5"/>
<keyword evidence="5 7" id="KW-0560">Oxidoreductase</keyword>
<dbReference type="EMBL" id="CVLB01000001">
    <property type="protein sequence ID" value="CRF32724.1"/>
    <property type="molecule type" value="Genomic_DNA"/>
</dbReference>